<organism evidence="1 2">
    <name type="scientific">Kitasatospora aureofaciens</name>
    <name type="common">Streptomyces aureofaciens</name>
    <dbReference type="NCBI Taxonomy" id="1894"/>
    <lineage>
        <taxon>Bacteria</taxon>
        <taxon>Bacillati</taxon>
        <taxon>Actinomycetota</taxon>
        <taxon>Actinomycetes</taxon>
        <taxon>Kitasatosporales</taxon>
        <taxon>Streptomycetaceae</taxon>
        <taxon>Kitasatospora</taxon>
    </lineage>
</organism>
<dbReference type="Proteomes" id="UP000037395">
    <property type="component" value="Unassembled WGS sequence"/>
</dbReference>
<comment type="caution">
    <text evidence="1">The sequence shown here is derived from an EMBL/GenBank/DDBJ whole genome shotgun (WGS) entry which is preliminary data.</text>
</comment>
<sequence>MTMSNDVSRAADKLAKLRAQADRLAGPMADAEAALVAAEEAEQARRAERAAEYDRTFLTTWTAQAAERSDRANELHAEFIELLSAEPWFQAYVAHRAERYKREKILTAAQNAQAHLGEARTLPEQRWYDLRIIEDITSAVDNAAAALGVAYAEELDAQRNAYIEAAD</sequence>
<keyword evidence="2" id="KW-1185">Reference proteome</keyword>
<accession>A0A1E7N1H4</accession>
<proteinExistence type="predicted"/>
<evidence type="ECO:0000313" key="2">
    <source>
        <dbReference type="Proteomes" id="UP000037395"/>
    </source>
</evidence>
<dbReference type="EMBL" id="JPRF03000044">
    <property type="protein sequence ID" value="OEV34550.1"/>
    <property type="molecule type" value="Genomic_DNA"/>
</dbReference>
<protein>
    <submittedName>
        <fullName evidence="1">Uncharacterized protein</fullName>
    </submittedName>
</protein>
<gene>
    <name evidence="1" type="ORF">HS99_0035255</name>
</gene>
<dbReference type="AlphaFoldDB" id="A0A1E7N1H4"/>
<name>A0A1E7N1H4_KITAU</name>
<reference evidence="1" key="1">
    <citation type="submission" date="2016-08" db="EMBL/GenBank/DDBJ databases">
        <title>Sequencing, Assembly and Comparative Genomics of S. aureofaciens ATCC 10762.</title>
        <authorList>
            <person name="Gradnigo J.S."/>
            <person name="Johnson N."/>
            <person name="Somerville G.A."/>
        </authorList>
    </citation>
    <scope>NUCLEOTIDE SEQUENCE [LARGE SCALE GENOMIC DNA]</scope>
    <source>
        <strain evidence="1">ATCC 10762</strain>
    </source>
</reference>
<evidence type="ECO:0000313" key="1">
    <source>
        <dbReference type="EMBL" id="OEV34550.1"/>
    </source>
</evidence>